<dbReference type="GO" id="GO:0003676">
    <property type="term" value="F:nucleic acid binding"/>
    <property type="evidence" value="ECO:0007669"/>
    <property type="project" value="InterPro"/>
</dbReference>
<dbReference type="PROSITE" id="PS00141">
    <property type="entry name" value="ASP_PROTEASE"/>
    <property type="match status" value="1"/>
</dbReference>
<dbReference type="Pfam" id="PF13976">
    <property type="entry name" value="gag_pre-integrs"/>
    <property type="match status" value="1"/>
</dbReference>
<evidence type="ECO:0000313" key="5">
    <source>
        <dbReference type="EMBL" id="CCF51997.1"/>
    </source>
</evidence>
<dbReference type="InterPro" id="IPR025724">
    <property type="entry name" value="GAG-pre-integrase_dom"/>
</dbReference>
<dbReference type="GO" id="GO:0003964">
    <property type="term" value="F:RNA-directed DNA polymerase activity"/>
    <property type="evidence" value="ECO:0007669"/>
    <property type="project" value="UniProtKB-KW"/>
</dbReference>
<evidence type="ECO:0000259" key="4">
    <source>
        <dbReference type="Pfam" id="PF13976"/>
    </source>
</evidence>
<sequence length="265" mass="29418">MELRLAPIELPPWFVPFVFDSGASCVMVNSSHHEKGWRDMDNSISITTADGGKLDTTKMGGTVSLLSFSPKTRQWEQMTYLNCLLIPSLVTNLIRMKSVMQNHSRVIFEDQLVMVQDRHGNVIHVHTSGDGYPAAAMMIWSDEMPEPAVSMAFAATMNVMDHAHKPCSKAELWHHRLGHASHDAIQHTQPVTLSHDIPSSPTPPTGILCDVCVCSKAVARNIAFPRSVERPLELVSMDVMGPLRGATKFTYVLIIHDAYSSMIWA</sequence>
<dbReference type="AlphaFoldDB" id="I2FYK4"/>
<dbReference type="InterPro" id="IPR001969">
    <property type="entry name" value="Aspartic_peptidase_AS"/>
</dbReference>
<reference evidence="5 6" key="1">
    <citation type="journal article" date="2012" name="Plant Cell">
        <title>Genome comparison of barley and maize smut fungi reveals targeted loss of RNA silencing components and species-specific presence of transposable elements.</title>
        <authorList>
            <person name="Laurie J.D."/>
            <person name="Ali S."/>
            <person name="Linning R."/>
            <person name="Mannhaupt G."/>
            <person name="Wong P."/>
            <person name="Gueldener U."/>
            <person name="Muensterkoetter M."/>
            <person name="Moore R."/>
            <person name="Kahmann R."/>
            <person name="Bakkeren G."/>
            <person name="Schirawski J."/>
        </authorList>
    </citation>
    <scope>NUCLEOTIDE SEQUENCE [LARGE SCALE GENOMIC DNA]</scope>
    <source>
        <strain evidence="6">Uh4875-4</strain>
    </source>
</reference>
<organism evidence="5 6">
    <name type="scientific">Ustilago hordei</name>
    <name type="common">Barley covered smut fungus</name>
    <dbReference type="NCBI Taxonomy" id="120017"/>
    <lineage>
        <taxon>Eukaryota</taxon>
        <taxon>Fungi</taxon>
        <taxon>Dikarya</taxon>
        <taxon>Basidiomycota</taxon>
        <taxon>Ustilaginomycotina</taxon>
        <taxon>Ustilaginomycetes</taxon>
        <taxon>Ustilaginales</taxon>
        <taxon>Ustilaginaceae</taxon>
        <taxon>Ustilago</taxon>
    </lineage>
</organism>
<dbReference type="Gene3D" id="3.30.420.10">
    <property type="entry name" value="Ribonuclease H-like superfamily/Ribonuclease H"/>
    <property type="match status" value="1"/>
</dbReference>
<name>I2FYK4_USTHO</name>
<evidence type="ECO:0000313" key="6">
    <source>
        <dbReference type="Proteomes" id="UP000006174"/>
    </source>
</evidence>
<evidence type="ECO:0000256" key="2">
    <source>
        <dbReference type="ARBA" id="ARBA00022695"/>
    </source>
</evidence>
<protein>
    <recommendedName>
        <fullName evidence="4">GAG-pre-integrase domain-containing protein</fullName>
    </recommendedName>
</protein>
<comment type="caution">
    <text evidence="5">The sequence shown here is derived from an EMBL/GenBank/DDBJ whole genome shotgun (WGS) entry which is preliminary data.</text>
</comment>
<keyword evidence="2" id="KW-0548">Nucleotidyltransferase</keyword>
<dbReference type="GO" id="GO:0006508">
    <property type="term" value="P:proteolysis"/>
    <property type="evidence" value="ECO:0007669"/>
    <property type="project" value="InterPro"/>
</dbReference>
<keyword evidence="3" id="KW-0695">RNA-directed DNA polymerase</keyword>
<proteinExistence type="predicted"/>
<accession>I2FYK4</accession>
<keyword evidence="1" id="KW-0808">Transferase</keyword>
<gene>
    <name evidence="5" type="ORF">UHOR_17012</name>
</gene>
<feature type="domain" description="GAG-pre-integrase" evidence="4">
    <location>
        <begin position="166"/>
        <end position="216"/>
    </location>
</feature>
<evidence type="ECO:0000256" key="3">
    <source>
        <dbReference type="ARBA" id="ARBA00022918"/>
    </source>
</evidence>
<evidence type="ECO:0000256" key="1">
    <source>
        <dbReference type="ARBA" id="ARBA00022679"/>
    </source>
</evidence>
<keyword evidence="6" id="KW-1185">Reference proteome</keyword>
<dbReference type="eggNOG" id="KOG0017">
    <property type="taxonomic scope" value="Eukaryota"/>
</dbReference>
<dbReference type="HOGENOM" id="CLU_072150_0_0_1"/>
<dbReference type="InterPro" id="IPR036397">
    <property type="entry name" value="RNaseH_sf"/>
</dbReference>
<dbReference type="GO" id="GO:0004190">
    <property type="term" value="F:aspartic-type endopeptidase activity"/>
    <property type="evidence" value="ECO:0007669"/>
    <property type="project" value="InterPro"/>
</dbReference>
<dbReference type="Proteomes" id="UP000006174">
    <property type="component" value="Unassembled WGS sequence"/>
</dbReference>
<dbReference type="EMBL" id="CAGI01000169">
    <property type="protein sequence ID" value="CCF51997.1"/>
    <property type="molecule type" value="Genomic_DNA"/>
</dbReference>